<evidence type="ECO:0000313" key="4">
    <source>
        <dbReference type="Proteomes" id="UP000184368"/>
    </source>
</evidence>
<dbReference type="RefSeq" id="WP_073041332.1">
    <property type="nucleotide sequence ID" value="NZ_FQUO01000004.1"/>
</dbReference>
<dbReference type="PANTHER" id="PTHR10963">
    <property type="entry name" value="GLYCOSYL HYDROLASE-RELATED"/>
    <property type="match status" value="1"/>
</dbReference>
<dbReference type="AlphaFoldDB" id="A0A1M4Y6X3"/>
<dbReference type="EMBL" id="FQUO01000004">
    <property type="protein sequence ID" value="SHF01429.1"/>
    <property type="molecule type" value="Genomic_DNA"/>
</dbReference>
<keyword evidence="4" id="KW-1185">Reference proteome</keyword>
<dbReference type="GO" id="GO:0004553">
    <property type="term" value="F:hydrolase activity, hydrolyzing O-glycosyl compounds"/>
    <property type="evidence" value="ECO:0007669"/>
    <property type="project" value="InterPro"/>
</dbReference>
<sequence>MPTTCRTASIAFAVLCLFSCTKELQQPQTMAPETALSKNKPVASTGLIAAVGDCDYNPTEASLLSGGWTLAFADEFSGGLEKWNIWNGGAYNYELQLYQAANLQTEGGLLSIIARREAAKGPTLPFDATPKDFAFTSGRIESKTSFSASPATPKVRMVARLKLPSGYGMWPAFWSYGDPWPTQGEIDIMEARGHEPFKFSTAYWYGRRAGVNQAANTEGYITTTSSLTDCWHVYELIWEKSTLSFYLDGKLIEVKSGGLIPNMYRKSQRVVLNLAVGGAFFGNPDPSQIVPGTLIADWVRVYTGK</sequence>
<evidence type="ECO:0000313" key="3">
    <source>
        <dbReference type="EMBL" id="SHF01429.1"/>
    </source>
</evidence>
<organism evidence="3 4">
    <name type="scientific">Cnuella takakiae</name>
    <dbReference type="NCBI Taxonomy" id="1302690"/>
    <lineage>
        <taxon>Bacteria</taxon>
        <taxon>Pseudomonadati</taxon>
        <taxon>Bacteroidota</taxon>
        <taxon>Chitinophagia</taxon>
        <taxon>Chitinophagales</taxon>
        <taxon>Chitinophagaceae</taxon>
        <taxon>Cnuella</taxon>
    </lineage>
</organism>
<dbReference type="InterPro" id="IPR013320">
    <property type="entry name" value="ConA-like_dom_sf"/>
</dbReference>
<keyword evidence="3" id="KW-0378">Hydrolase</keyword>
<dbReference type="Pfam" id="PF00722">
    <property type="entry name" value="Glyco_hydro_16"/>
    <property type="match status" value="1"/>
</dbReference>
<dbReference type="InterPro" id="IPR000757">
    <property type="entry name" value="Beta-glucanase-like"/>
</dbReference>
<dbReference type="OrthoDB" id="9776255at2"/>
<dbReference type="Proteomes" id="UP000184368">
    <property type="component" value="Unassembled WGS sequence"/>
</dbReference>
<accession>A0A1M4Y6X3</accession>
<dbReference type="CDD" id="cd08023">
    <property type="entry name" value="GH16_laminarinase_like"/>
    <property type="match status" value="1"/>
</dbReference>
<dbReference type="PROSITE" id="PS51762">
    <property type="entry name" value="GH16_2"/>
    <property type="match status" value="1"/>
</dbReference>
<protein>
    <submittedName>
        <fullName evidence="3">Glycosyl hydrolases family 16</fullName>
    </submittedName>
</protein>
<evidence type="ECO:0000259" key="2">
    <source>
        <dbReference type="PROSITE" id="PS51762"/>
    </source>
</evidence>
<feature type="domain" description="GH16" evidence="2">
    <location>
        <begin position="35"/>
        <end position="305"/>
    </location>
</feature>
<proteinExistence type="inferred from homology"/>
<name>A0A1M4Y6X3_9BACT</name>
<comment type="similarity">
    <text evidence="1">Belongs to the glycosyl hydrolase 16 family.</text>
</comment>
<dbReference type="GO" id="GO:0005975">
    <property type="term" value="P:carbohydrate metabolic process"/>
    <property type="evidence" value="ECO:0007669"/>
    <property type="project" value="InterPro"/>
</dbReference>
<dbReference type="PANTHER" id="PTHR10963:SF55">
    <property type="entry name" value="GLYCOSIDE HYDROLASE FAMILY 16 PROTEIN"/>
    <property type="match status" value="1"/>
</dbReference>
<evidence type="ECO:0000256" key="1">
    <source>
        <dbReference type="ARBA" id="ARBA00006865"/>
    </source>
</evidence>
<dbReference type="Gene3D" id="2.60.120.200">
    <property type="match status" value="1"/>
</dbReference>
<gene>
    <name evidence="3" type="ORF">SAMN05444008_104175</name>
</gene>
<dbReference type="SUPFAM" id="SSF49899">
    <property type="entry name" value="Concanavalin A-like lectins/glucanases"/>
    <property type="match status" value="1"/>
</dbReference>
<dbReference type="InterPro" id="IPR050546">
    <property type="entry name" value="Glycosyl_Hydrlase_16"/>
</dbReference>
<reference evidence="3 4" key="1">
    <citation type="submission" date="2016-11" db="EMBL/GenBank/DDBJ databases">
        <authorList>
            <person name="Jaros S."/>
            <person name="Januszkiewicz K."/>
            <person name="Wedrychowicz H."/>
        </authorList>
    </citation>
    <scope>NUCLEOTIDE SEQUENCE [LARGE SCALE GENOMIC DNA]</scope>
    <source>
        <strain evidence="3 4">DSM 26897</strain>
    </source>
</reference>